<dbReference type="UniPathway" id="UPA00148"/>
<dbReference type="Gene3D" id="3.90.1150.10">
    <property type="entry name" value="Aspartate Aminotransferase, domain 1"/>
    <property type="match status" value="1"/>
</dbReference>
<reference evidence="12 13" key="1">
    <citation type="submission" date="2019-08" db="EMBL/GenBank/DDBJ databases">
        <authorList>
            <person name="Peeters C."/>
        </authorList>
    </citation>
    <scope>NUCLEOTIDE SEQUENCE [LARGE SCALE GENOMIC DNA]</scope>
    <source>
        <strain evidence="12 13">LMG 31114</strain>
    </source>
</reference>
<dbReference type="Pfam" id="PF00155">
    <property type="entry name" value="Aminotran_1_2"/>
    <property type="match status" value="1"/>
</dbReference>
<evidence type="ECO:0000256" key="1">
    <source>
        <dbReference type="ARBA" id="ARBA00001933"/>
    </source>
</evidence>
<proteinExistence type="predicted"/>
<dbReference type="Gene3D" id="3.40.640.10">
    <property type="entry name" value="Type I PLP-dependent aspartate aminotransferase-like (Major domain)"/>
    <property type="match status" value="1"/>
</dbReference>
<evidence type="ECO:0000313" key="12">
    <source>
        <dbReference type="EMBL" id="VVE52655.1"/>
    </source>
</evidence>
<evidence type="ECO:0000256" key="3">
    <source>
        <dbReference type="ARBA" id="ARBA00004953"/>
    </source>
</evidence>
<comment type="cofactor">
    <cofactor evidence="1">
        <name>pyridoxal 5'-phosphate</name>
        <dbReference type="ChEBI" id="CHEBI:597326"/>
    </cofactor>
</comment>
<dbReference type="InterPro" id="IPR015421">
    <property type="entry name" value="PyrdxlP-dep_Trfase_major"/>
</dbReference>
<dbReference type="EC" id="4.1.1.81" evidence="4"/>
<organism evidence="12 13">
    <name type="scientific">Pandoraea pneumonica</name>
    <dbReference type="NCBI Taxonomy" id="2508299"/>
    <lineage>
        <taxon>Bacteria</taxon>
        <taxon>Pseudomonadati</taxon>
        <taxon>Pseudomonadota</taxon>
        <taxon>Betaproteobacteria</taxon>
        <taxon>Burkholderiales</taxon>
        <taxon>Burkholderiaceae</taxon>
        <taxon>Pandoraea</taxon>
    </lineage>
</organism>
<evidence type="ECO:0000256" key="10">
    <source>
        <dbReference type="SAM" id="MobiDB-lite"/>
    </source>
</evidence>
<sequence>MSDMTTPVAPVPMPPAPRHGGNLGEAIARFKRPREEWLDLSTGINPHGYPVPTPPPEVWRDLPDDFDDLIEVAAQYYSAPANTVVPCAGSQAAIRTLPTLLPPGRVTIASLTYSEYVPAFLRAGHTLVPWPGPEAGLLDDIDYLVWVNPDNPTTRHVTRETLSSWQGSLAARGGLLIVDEAFADVSPDASMASRAGQDGLVVLRSVGKFFGLAGVRAGFALCPPDLGQRLAHALGAWTVSGPARFAARAALRDTAWQSATRERLQRDGERLLTLLHAYDWPARGTPLFAWTPHPAASAWHTQLAVRGIWTRFFGDHHVPLETGGTRLLPSLRLGLPAHESDWQRLRDALDEISRT</sequence>
<feature type="domain" description="Aminotransferase class I/classII large" evidence="11">
    <location>
        <begin position="68"/>
        <end position="298"/>
    </location>
</feature>
<dbReference type="InterPro" id="IPR015424">
    <property type="entry name" value="PyrdxlP-dep_Trfase"/>
</dbReference>
<comment type="function">
    <text evidence="2">Decarboxylates L-threonine-O-3-phosphate to yield (R)-1-amino-2-propanol O-2-phosphate, the precursor for the linkage between the nucleotide loop and the corrin ring in cobalamin.</text>
</comment>
<accession>A0A5E4YWF5</accession>
<dbReference type="CDD" id="cd00609">
    <property type="entry name" value="AAT_like"/>
    <property type="match status" value="1"/>
</dbReference>
<dbReference type="InterPro" id="IPR005860">
    <property type="entry name" value="CobD"/>
</dbReference>
<evidence type="ECO:0000259" key="11">
    <source>
        <dbReference type="Pfam" id="PF00155"/>
    </source>
</evidence>
<dbReference type="NCBIfam" id="TIGR01140">
    <property type="entry name" value="L_thr_O3P_dcar"/>
    <property type="match status" value="1"/>
</dbReference>
<comment type="pathway">
    <text evidence="3">Cofactor biosynthesis; adenosylcobalamin biosynthesis.</text>
</comment>
<comment type="catalytic activity">
    <reaction evidence="9">
        <text>O-phospho-L-threonine + H(+) = (R)-1-aminopropan-2-yl phosphate + CO2</text>
        <dbReference type="Rhea" id="RHEA:11492"/>
        <dbReference type="ChEBI" id="CHEBI:15378"/>
        <dbReference type="ChEBI" id="CHEBI:16526"/>
        <dbReference type="ChEBI" id="CHEBI:58563"/>
        <dbReference type="ChEBI" id="CHEBI:58675"/>
        <dbReference type="EC" id="4.1.1.81"/>
    </reaction>
</comment>
<dbReference type="GO" id="GO:0048472">
    <property type="term" value="F:threonine-phosphate decarboxylase activity"/>
    <property type="evidence" value="ECO:0007669"/>
    <property type="project" value="UniProtKB-EC"/>
</dbReference>
<name>A0A5E4YWF5_9BURK</name>
<keyword evidence="13" id="KW-1185">Reference proteome</keyword>
<keyword evidence="6" id="KW-0663">Pyridoxal phosphate</keyword>
<evidence type="ECO:0000256" key="8">
    <source>
        <dbReference type="ARBA" id="ARBA00029996"/>
    </source>
</evidence>
<dbReference type="Proteomes" id="UP000366945">
    <property type="component" value="Unassembled WGS sequence"/>
</dbReference>
<dbReference type="SUPFAM" id="SSF53383">
    <property type="entry name" value="PLP-dependent transferases"/>
    <property type="match status" value="1"/>
</dbReference>
<protein>
    <recommendedName>
        <fullName evidence="4">threonine-phosphate decarboxylase</fullName>
        <ecNumber evidence="4">4.1.1.81</ecNumber>
    </recommendedName>
    <alternativeName>
        <fullName evidence="8">L-threonine-O-3-phosphate decarboxylase</fullName>
    </alternativeName>
</protein>
<dbReference type="InterPro" id="IPR015422">
    <property type="entry name" value="PyrdxlP-dep_Trfase_small"/>
</dbReference>
<gene>
    <name evidence="12" type="ORF">PPN31114_04796</name>
</gene>
<keyword evidence="7" id="KW-0456">Lyase</keyword>
<evidence type="ECO:0000256" key="7">
    <source>
        <dbReference type="ARBA" id="ARBA00023239"/>
    </source>
</evidence>
<dbReference type="AlphaFoldDB" id="A0A5E4YWF5"/>
<evidence type="ECO:0000256" key="2">
    <source>
        <dbReference type="ARBA" id="ARBA00003444"/>
    </source>
</evidence>
<dbReference type="PANTHER" id="PTHR42885:SF1">
    <property type="entry name" value="THREONINE-PHOSPHATE DECARBOXYLASE"/>
    <property type="match status" value="1"/>
</dbReference>
<dbReference type="EMBL" id="CABPSK010000006">
    <property type="protein sequence ID" value="VVE52655.1"/>
    <property type="molecule type" value="Genomic_DNA"/>
</dbReference>
<dbReference type="GO" id="GO:0009236">
    <property type="term" value="P:cobalamin biosynthetic process"/>
    <property type="evidence" value="ECO:0007669"/>
    <property type="project" value="UniProtKB-UniPathway"/>
</dbReference>
<dbReference type="PANTHER" id="PTHR42885">
    <property type="entry name" value="HISTIDINOL-PHOSPHATE AMINOTRANSFERASE-RELATED"/>
    <property type="match status" value="1"/>
</dbReference>
<evidence type="ECO:0000256" key="9">
    <source>
        <dbReference type="ARBA" id="ARBA00048531"/>
    </source>
</evidence>
<keyword evidence="5" id="KW-0169">Cobalamin biosynthesis</keyword>
<evidence type="ECO:0000256" key="4">
    <source>
        <dbReference type="ARBA" id="ARBA00012285"/>
    </source>
</evidence>
<feature type="region of interest" description="Disordered" evidence="10">
    <location>
        <begin position="1"/>
        <end position="22"/>
    </location>
</feature>
<dbReference type="InterPro" id="IPR004839">
    <property type="entry name" value="Aminotransferase_I/II_large"/>
</dbReference>
<evidence type="ECO:0000256" key="6">
    <source>
        <dbReference type="ARBA" id="ARBA00022898"/>
    </source>
</evidence>
<evidence type="ECO:0000256" key="5">
    <source>
        <dbReference type="ARBA" id="ARBA00022573"/>
    </source>
</evidence>
<evidence type="ECO:0000313" key="13">
    <source>
        <dbReference type="Proteomes" id="UP000366945"/>
    </source>
</evidence>
<dbReference type="GO" id="GO:0030170">
    <property type="term" value="F:pyridoxal phosphate binding"/>
    <property type="evidence" value="ECO:0007669"/>
    <property type="project" value="InterPro"/>
</dbReference>